<dbReference type="Gene3D" id="3.30.40.10">
    <property type="entry name" value="Zinc/RING finger domain, C3HC4 (zinc finger)"/>
    <property type="match status" value="1"/>
</dbReference>
<accession>V4CPW4</accession>
<evidence type="ECO:0000256" key="1">
    <source>
        <dbReference type="ARBA" id="ARBA00022723"/>
    </source>
</evidence>
<dbReference type="InterPro" id="IPR001841">
    <property type="entry name" value="Znf_RING"/>
</dbReference>
<dbReference type="Pfam" id="PF13445">
    <property type="entry name" value="zf-RING_UBOX"/>
    <property type="match status" value="1"/>
</dbReference>
<evidence type="ECO:0000313" key="8">
    <source>
        <dbReference type="EMBL" id="ESP04470.1"/>
    </source>
</evidence>
<feature type="coiled-coil region" evidence="5">
    <location>
        <begin position="509"/>
        <end position="536"/>
    </location>
</feature>
<reference evidence="8 9" key="1">
    <citation type="journal article" date="2013" name="Nature">
        <title>Insights into bilaterian evolution from three spiralian genomes.</title>
        <authorList>
            <person name="Simakov O."/>
            <person name="Marletaz F."/>
            <person name="Cho S.J."/>
            <person name="Edsinger-Gonzales E."/>
            <person name="Havlak P."/>
            <person name="Hellsten U."/>
            <person name="Kuo D.H."/>
            <person name="Larsson T."/>
            <person name="Lv J."/>
            <person name="Arendt D."/>
            <person name="Savage R."/>
            <person name="Osoegawa K."/>
            <person name="de Jong P."/>
            <person name="Grimwood J."/>
            <person name="Chapman J.A."/>
            <person name="Shapiro H."/>
            <person name="Aerts A."/>
            <person name="Otillar R.P."/>
            <person name="Terry A.Y."/>
            <person name="Boore J.L."/>
            <person name="Grigoriev I.V."/>
            <person name="Lindberg D.R."/>
            <person name="Seaver E.C."/>
            <person name="Weisblat D.A."/>
            <person name="Putnam N.H."/>
            <person name="Rokhsar D.S."/>
        </authorList>
    </citation>
    <scope>NUCLEOTIDE SEQUENCE [LARGE SCALE GENOMIC DNA]</scope>
</reference>
<dbReference type="Proteomes" id="UP000030746">
    <property type="component" value="Unassembled WGS sequence"/>
</dbReference>
<keyword evidence="3" id="KW-0862">Zinc</keyword>
<dbReference type="PANTHER" id="PTHR25462:SF296">
    <property type="entry name" value="MEIOTIC P26, ISOFORM F"/>
    <property type="match status" value="1"/>
</dbReference>
<dbReference type="InterPro" id="IPR013083">
    <property type="entry name" value="Znf_RING/FYVE/PHD"/>
</dbReference>
<organism evidence="8 9">
    <name type="scientific">Lottia gigantea</name>
    <name type="common">Giant owl limpet</name>
    <dbReference type="NCBI Taxonomy" id="225164"/>
    <lineage>
        <taxon>Eukaryota</taxon>
        <taxon>Metazoa</taxon>
        <taxon>Spiralia</taxon>
        <taxon>Lophotrochozoa</taxon>
        <taxon>Mollusca</taxon>
        <taxon>Gastropoda</taxon>
        <taxon>Patellogastropoda</taxon>
        <taxon>Lottioidea</taxon>
        <taxon>Lottiidae</taxon>
        <taxon>Lottia</taxon>
    </lineage>
</organism>
<evidence type="ECO:0000256" key="3">
    <source>
        <dbReference type="ARBA" id="ARBA00022833"/>
    </source>
</evidence>
<keyword evidence="1" id="KW-0479">Metal-binding</keyword>
<dbReference type="RefSeq" id="XP_009044801.1">
    <property type="nucleotide sequence ID" value="XM_009046553.1"/>
</dbReference>
<evidence type="ECO:0000256" key="4">
    <source>
        <dbReference type="PROSITE-ProRule" id="PRU00175"/>
    </source>
</evidence>
<protein>
    <recommendedName>
        <fullName evidence="7">RING-type domain-containing protein</fullName>
    </recommendedName>
</protein>
<keyword evidence="9" id="KW-1185">Reference proteome</keyword>
<dbReference type="OrthoDB" id="252722at2759"/>
<keyword evidence="2 4" id="KW-0863">Zinc-finger</keyword>
<dbReference type="HOGENOM" id="CLU_390933_0_0_1"/>
<evidence type="ECO:0000256" key="6">
    <source>
        <dbReference type="SAM" id="MobiDB-lite"/>
    </source>
</evidence>
<dbReference type="CTD" id="20241510"/>
<dbReference type="SMART" id="SM00184">
    <property type="entry name" value="RING"/>
    <property type="match status" value="1"/>
</dbReference>
<dbReference type="KEGG" id="lgi:LOTGIDRAFT_170715"/>
<dbReference type="SUPFAM" id="SSF57850">
    <property type="entry name" value="RING/U-box"/>
    <property type="match status" value="1"/>
</dbReference>
<dbReference type="OMA" id="IKMCEVF"/>
<dbReference type="EMBL" id="KB199728">
    <property type="protein sequence ID" value="ESP04470.1"/>
    <property type="molecule type" value="Genomic_DNA"/>
</dbReference>
<dbReference type="InterPro" id="IPR027370">
    <property type="entry name" value="Znf-RING_euk"/>
</dbReference>
<dbReference type="GO" id="GO:0008270">
    <property type="term" value="F:zinc ion binding"/>
    <property type="evidence" value="ECO:0007669"/>
    <property type="project" value="UniProtKB-KW"/>
</dbReference>
<evidence type="ECO:0000256" key="2">
    <source>
        <dbReference type="ARBA" id="ARBA00022771"/>
    </source>
</evidence>
<evidence type="ECO:0000313" key="9">
    <source>
        <dbReference type="Proteomes" id="UP000030746"/>
    </source>
</evidence>
<dbReference type="AlphaFoldDB" id="V4CPW4"/>
<feature type="domain" description="RING-type" evidence="7">
    <location>
        <begin position="13"/>
        <end position="52"/>
    </location>
</feature>
<name>V4CPW4_LOTGI</name>
<feature type="compositionally biased region" description="Basic and acidic residues" evidence="6">
    <location>
        <begin position="661"/>
        <end position="672"/>
    </location>
</feature>
<gene>
    <name evidence="8" type="ORF">LOTGIDRAFT_170715</name>
</gene>
<evidence type="ECO:0000256" key="5">
    <source>
        <dbReference type="SAM" id="Coils"/>
    </source>
</evidence>
<dbReference type="GeneID" id="20241510"/>
<sequence>MASYGLPTNLLFCKLCQKIYKEPKLLPCLHTYCLECLDKQTQETNRVTCSLCGYSMISPLEGVARLTTNIFAERVVKQYIDKIQEFAKTDEVTANLSNRNSVTDTEIYESLVERAKYSPNSLSLFSIQKRENSSDINMASAEIGANSTSQISHQPDLVQSHTASVDSRYNMVVKLSNHMDHKLMALQGEALRVTYAIDSINQTINDWRENRYQLKRKVEERSNMLQHQIRRHEKRLMAEIDNRYHEDKMMKDAETSKLVLRQNLKGILQTVEFLKQVQDFATDDEMINLKDRLMSCSVNISEVQIRWQELVMDIPDEPSEHLMVTDFGKLSKSEKSSVVFLPGSLEMEKDMNADENAFNDSFFNDHIFSYTTSPRNSRRFRNRSSRMSETDLETDGNMSDASVTVDQFRTMRESFKQRRRQLLEETGELSSTKEENFPILQNPLIRLNSSKRKMIPSFAGTSSVPYDNPHFLHDSQLNLEQISPLPPNASSRDITDRNEISEQMAHLSNENREDKIKRMQELRESWKRRKEFLMKNDGYISPSAADGAPVFDYEEKIEDVIEDTPASRKHSRIKQLRNRLIMIRQHFRTDTPTNSAEIEDVENIEKISTADVVRRNKPKEKKEKRWSGIFRMKDSKRKSLTSQDSKEFVLDEFDTQTLDGDEIKTNERKRTESIASKKSGLTRKKLQQMRESVRKKTQRWRTINSA</sequence>
<feature type="coiled-coil region" evidence="5">
    <location>
        <begin position="197"/>
        <end position="235"/>
    </location>
</feature>
<dbReference type="CDD" id="cd16579">
    <property type="entry name" value="RING-HC_PML_C-V"/>
    <property type="match status" value="1"/>
</dbReference>
<dbReference type="InterPro" id="IPR047153">
    <property type="entry name" value="TRIM45/56/19-like"/>
</dbReference>
<keyword evidence="5" id="KW-0175">Coiled coil</keyword>
<feature type="region of interest" description="Disordered" evidence="6">
    <location>
        <begin position="374"/>
        <end position="398"/>
    </location>
</feature>
<feature type="compositionally biased region" description="Basic residues" evidence="6">
    <location>
        <begin position="680"/>
        <end position="699"/>
    </location>
</feature>
<dbReference type="PANTHER" id="PTHR25462">
    <property type="entry name" value="BONUS, ISOFORM C-RELATED"/>
    <property type="match status" value="1"/>
</dbReference>
<dbReference type="PROSITE" id="PS50089">
    <property type="entry name" value="ZF_RING_2"/>
    <property type="match status" value="1"/>
</dbReference>
<evidence type="ECO:0000259" key="7">
    <source>
        <dbReference type="PROSITE" id="PS50089"/>
    </source>
</evidence>
<proteinExistence type="predicted"/>
<dbReference type="InterPro" id="IPR017907">
    <property type="entry name" value="Znf_RING_CS"/>
</dbReference>
<dbReference type="PROSITE" id="PS00518">
    <property type="entry name" value="ZF_RING_1"/>
    <property type="match status" value="1"/>
</dbReference>
<feature type="region of interest" description="Disordered" evidence="6">
    <location>
        <begin position="660"/>
        <end position="706"/>
    </location>
</feature>